<dbReference type="Proteomes" id="UP000824533">
    <property type="component" value="Linkage Group LG03"/>
</dbReference>
<protein>
    <submittedName>
        <fullName evidence="1">Uncharacterized protein</fullName>
    </submittedName>
</protein>
<accession>A0ACC1DF20</accession>
<name>A0ACC1DF20_9NEOP</name>
<organism evidence="1 2">
    <name type="scientific">Dendrolimus kikuchii</name>
    <dbReference type="NCBI Taxonomy" id="765133"/>
    <lineage>
        <taxon>Eukaryota</taxon>
        <taxon>Metazoa</taxon>
        <taxon>Ecdysozoa</taxon>
        <taxon>Arthropoda</taxon>
        <taxon>Hexapoda</taxon>
        <taxon>Insecta</taxon>
        <taxon>Pterygota</taxon>
        <taxon>Neoptera</taxon>
        <taxon>Endopterygota</taxon>
        <taxon>Lepidoptera</taxon>
        <taxon>Glossata</taxon>
        <taxon>Ditrysia</taxon>
        <taxon>Bombycoidea</taxon>
        <taxon>Lasiocampidae</taxon>
        <taxon>Dendrolimus</taxon>
    </lineage>
</organism>
<proteinExistence type="predicted"/>
<reference evidence="1 2" key="1">
    <citation type="journal article" date="2021" name="Front. Genet.">
        <title>Chromosome-Level Genome Assembly Reveals Significant Gene Expansion in the Toll and IMD Signaling Pathways of Dendrolimus kikuchii.</title>
        <authorList>
            <person name="Zhou J."/>
            <person name="Wu P."/>
            <person name="Xiong Z."/>
            <person name="Liu N."/>
            <person name="Zhao N."/>
            <person name="Ji M."/>
            <person name="Qiu Y."/>
            <person name="Yang B."/>
        </authorList>
    </citation>
    <scope>NUCLEOTIDE SEQUENCE [LARGE SCALE GENOMIC DNA]</scope>
    <source>
        <strain evidence="1">Ann1</strain>
    </source>
</reference>
<evidence type="ECO:0000313" key="1">
    <source>
        <dbReference type="EMBL" id="KAJ0182202.1"/>
    </source>
</evidence>
<dbReference type="EMBL" id="CM034389">
    <property type="protein sequence ID" value="KAJ0182202.1"/>
    <property type="molecule type" value="Genomic_DNA"/>
</dbReference>
<comment type="caution">
    <text evidence="1">The sequence shown here is derived from an EMBL/GenBank/DDBJ whole genome shotgun (WGS) entry which is preliminary data.</text>
</comment>
<sequence>MDVAWEVHVQSSHGVAGGAALLTCTVPSAVRSHVTVTRWFKDGSVLAPLAAEAATENYIYD</sequence>
<evidence type="ECO:0000313" key="2">
    <source>
        <dbReference type="Proteomes" id="UP000824533"/>
    </source>
</evidence>
<gene>
    <name evidence="1" type="ORF">K1T71_001571</name>
</gene>
<keyword evidence="2" id="KW-1185">Reference proteome</keyword>